<gene>
    <name evidence="2" type="ORF">CITCOLO1_LOCUS14765</name>
</gene>
<evidence type="ECO:0000313" key="3">
    <source>
        <dbReference type="Proteomes" id="UP001642487"/>
    </source>
</evidence>
<feature type="region of interest" description="Disordered" evidence="1">
    <location>
        <begin position="1"/>
        <end position="64"/>
    </location>
</feature>
<reference evidence="2 3" key="1">
    <citation type="submission" date="2024-03" db="EMBL/GenBank/DDBJ databases">
        <authorList>
            <person name="Gkanogiannis A."/>
            <person name="Becerra Lopez-Lavalle L."/>
        </authorList>
    </citation>
    <scope>NUCLEOTIDE SEQUENCE [LARGE SCALE GENOMIC DNA]</scope>
</reference>
<name>A0ABP0YV22_9ROSI</name>
<protein>
    <submittedName>
        <fullName evidence="2">Uncharacterized protein</fullName>
    </submittedName>
</protein>
<proteinExistence type="predicted"/>
<sequence length="321" mass="34589">MSDAEREFQDMPVNRRPIHEAGNDADSSNSGDGGDDDNHSGRNDDEDDDGDLHIMNTNEPTYTHNVDDIHESEMGHLYEDDVMNLSVSLGHEEERLEPSNTGRELMSHQMSSIDSWISMLDGRVSNVEEDLSYVKAQLSTITSLLQALCKIPTDVLSLPLPSEDPATTRSSPPPLPSAPDATRSPTPPPSFDAMRSPSPPPPPSQVLDATRSLTPPPPPPTPLVSDARRLPTPPPPSHPPSVLNAMRSPTLPPLPPFAPNATRSPTSPPLPTPEAVRSSNPPSATSFPLPVVGPLLEPLPLACSDPTHRDPLVKNKSRRPS</sequence>
<feature type="compositionally biased region" description="Polar residues" evidence="1">
    <location>
        <begin position="277"/>
        <end position="286"/>
    </location>
</feature>
<feature type="compositionally biased region" description="Polar residues" evidence="1">
    <location>
        <begin position="55"/>
        <end position="64"/>
    </location>
</feature>
<keyword evidence="3" id="KW-1185">Reference proteome</keyword>
<organism evidence="2 3">
    <name type="scientific">Citrullus colocynthis</name>
    <name type="common">colocynth</name>
    <dbReference type="NCBI Taxonomy" id="252529"/>
    <lineage>
        <taxon>Eukaryota</taxon>
        <taxon>Viridiplantae</taxon>
        <taxon>Streptophyta</taxon>
        <taxon>Embryophyta</taxon>
        <taxon>Tracheophyta</taxon>
        <taxon>Spermatophyta</taxon>
        <taxon>Magnoliopsida</taxon>
        <taxon>eudicotyledons</taxon>
        <taxon>Gunneridae</taxon>
        <taxon>Pentapetalae</taxon>
        <taxon>rosids</taxon>
        <taxon>fabids</taxon>
        <taxon>Cucurbitales</taxon>
        <taxon>Cucurbitaceae</taxon>
        <taxon>Benincaseae</taxon>
        <taxon>Citrullus</taxon>
    </lineage>
</organism>
<feature type="region of interest" description="Disordered" evidence="1">
    <location>
        <begin position="160"/>
        <end position="321"/>
    </location>
</feature>
<evidence type="ECO:0000256" key="1">
    <source>
        <dbReference type="SAM" id="MobiDB-lite"/>
    </source>
</evidence>
<evidence type="ECO:0000313" key="2">
    <source>
        <dbReference type="EMBL" id="CAK9322610.1"/>
    </source>
</evidence>
<accession>A0ABP0YV22</accession>
<dbReference type="Proteomes" id="UP001642487">
    <property type="component" value="Chromosome 5"/>
</dbReference>
<feature type="compositionally biased region" description="Low complexity" evidence="1">
    <location>
        <begin position="288"/>
        <end position="301"/>
    </location>
</feature>
<dbReference type="EMBL" id="OZ021739">
    <property type="protein sequence ID" value="CAK9322610.1"/>
    <property type="molecule type" value="Genomic_DNA"/>
</dbReference>